<feature type="domain" description="YbaK/aminoacyl-tRNA synthetase-associated" evidence="1">
    <location>
        <begin position="7"/>
        <end position="61"/>
    </location>
</feature>
<dbReference type="Gene3D" id="3.90.960.10">
    <property type="entry name" value="YbaK/aminoacyl-tRNA synthetase-associated domain"/>
    <property type="match status" value="1"/>
</dbReference>
<dbReference type="AlphaFoldDB" id="X1LV70"/>
<dbReference type="CDD" id="cd04332">
    <property type="entry name" value="YbaK_like"/>
    <property type="match status" value="1"/>
</dbReference>
<reference evidence="2" key="1">
    <citation type="journal article" date="2014" name="Front. Microbiol.">
        <title>High frequency of phylogenetically diverse reductive dehalogenase-homologous genes in deep subseafloor sedimentary metagenomes.</title>
        <authorList>
            <person name="Kawai M."/>
            <person name="Futagami T."/>
            <person name="Toyoda A."/>
            <person name="Takaki Y."/>
            <person name="Nishi S."/>
            <person name="Hori S."/>
            <person name="Arai W."/>
            <person name="Tsubouchi T."/>
            <person name="Morono Y."/>
            <person name="Uchiyama I."/>
            <person name="Ito T."/>
            <person name="Fujiyama A."/>
            <person name="Inagaki F."/>
            <person name="Takami H."/>
        </authorList>
    </citation>
    <scope>NUCLEOTIDE SEQUENCE</scope>
    <source>
        <strain evidence="2">Expedition CK06-06</strain>
    </source>
</reference>
<sequence length="75" mass="8478">VKEAWMKKNLKGVKVGAVPPFGNLFKLSTFVDRGLMRQPEIIVNGGDYTWSIKITPTNFKKLVPDLVIENFSKVK</sequence>
<organism evidence="2">
    <name type="scientific">marine sediment metagenome</name>
    <dbReference type="NCBI Taxonomy" id="412755"/>
    <lineage>
        <taxon>unclassified sequences</taxon>
        <taxon>metagenomes</taxon>
        <taxon>ecological metagenomes</taxon>
    </lineage>
</organism>
<proteinExistence type="predicted"/>
<dbReference type="SUPFAM" id="SSF55826">
    <property type="entry name" value="YbaK/ProRS associated domain"/>
    <property type="match status" value="1"/>
</dbReference>
<name>X1LV70_9ZZZZ</name>
<feature type="non-terminal residue" evidence="2">
    <location>
        <position position="1"/>
    </location>
</feature>
<gene>
    <name evidence="2" type="ORF">S06H3_25678</name>
</gene>
<protein>
    <recommendedName>
        <fullName evidence="1">YbaK/aminoacyl-tRNA synthetase-associated domain-containing protein</fullName>
    </recommendedName>
</protein>
<comment type="caution">
    <text evidence="2">The sequence shown here is derived from an EMBL/GenBank/DDBJ whole genome shotgun (WGS) entry which is preliminary data.</text>
</comment>
<dbReference type="EMBL" id="BARV01014798">
    <property type="protein sequence ID" value="GAI23292.1"/>
    <property type="molecule type" value="Genomic_DNA"/>
</dbReference>
<evidence type="ECO:0000313" key="2">
    <source>
        <dbReference type="EMBL" id="GAI23292.1"/>
    </source>
</evidence>
<evidence type="ECO:0000259" key="1">
    <source>
        <dbReference type="Pfam" id="PF04073"/>
    </source>
</evidence>
<dbReference type="InterPro" id="IPR007214">
    <property type="entry name" value="YbaK/aa-tRNA-synth-assoc-dom"/>
</dbReference>
<dbReference type="GO" id="GO:0002161">
    <property type="term" value="F:aminoacyl-tRNA deacylase activity"/>
    <property type="evidence" value="ECO:0007669"/>
    <property type="project" value="InterPro"/>
</dbReference>
<dbReference type="Pfam" id="PF04073">
    <property type="entry name" value="tRNA_edit"/>
    <property type="match status" value="1"/>
</dbReference>
<accession>X1LV70</accession>
<dbReference type="InterPro" id="IPR036754">
    <property type="entry name" value="YbaK/aa-tRNA-synt-asso_dom_sf"/>
</dbReference>